<dbReference type="GO" id="GO:0042802">
    <property type="term" value="F:identical protein binding"/>
    <property type="evidence" value="ECO:0007669"/>
    <property type="project" value="TreeGrafter"/>
</dbReference>
<dbReference type="GO" id="GO:0006043">
    <property type="term" value="P:glucosamine catabolic process"/>
    <property type="evidence" value="ECO:0007669"/>
    <property type="project" value="TreeGrafter"/>
</dbReference>
<dbReference type="Proteomes" id="UP000595038">
    <property type="component" value="Chromosome"/>
</dbReference>
<dbReference type="GO" id="GO:0006046">
    <property type="term" value="P:N-acetylglucosamine catabolic process"/>
    <property type="evidence" value="ECO:0007669"/>
    <property type="project" value="UniProtKB-UniRule"/>
</dbReference>
<evidence type="ECO:0000256" key="2">
    <source>
        <dbReference type="ARBA" id="ARBA00022801"/>
    </source>
</evidence>
<gene>
    <name evidence="4 6" type="primary">nagB</name>
    <name evidence="7" type="ORF">CHCC16736_1111</name>
    <name evidence="6" type="ORF">I6G80_23370</name>
</gene>
<dbReference type="Gene3D" id="3.40.50.1360">
    <property type="match status" value="1"/>
</dbReference>
<name>A0A1Y0YEL7_BACLI</name>
<dbReference type="EC" id="3.5.99.6" evidence="4"/>
<comment type="similarity">
    <text evidence="4">Belongs to the glucosamine/galactosamine-6-phosphate isomerase family. NagB subfamily.</text>
</comment>
<dbReference type="GO" id="GO:0004342">
    <property type="term" value="F:glucosamine-6-phosphate deaminase activity"/>
    <property type="evidence" value="ECO:0007669"/>
    <property type="project" value="UniProtKB-UniRule"/>
</dbReference>
<dbReference type="Proteomes" id="UP000435910">
    <property type="component" value="Unassembled WGS sequence"/>
</dbReference>
<dbReference type="GO" id="GO:0005737">
    <property type="term" value="C:cytoplasm"/>
    <property type="evidence" value="ECO:0007669"/>
    <property type="project" value="TreeGrafter"/>
</dbReference>
<dbReference type="HAMAP" id="MF_01241">
    <property type="entry name" value="GlcN6P_deamin"/>
    <property type="match status" value="1"/>
</dbReference>
<reference evidence="7 8" key="1">
    <citation type="submission" date="2019-06" db="EMBL/GenBank/DDBJ databases">
        <title>Genome sequence analysis of &gt;100 Bacillus licheniformis strains suggests intrinsic resistance to this species.</title>
        <authorList>
            <person name="Wels M."/>
            <person name="Siezen R.J."/>
            <person name="Johansen E."/>
            <person name="Stuer-Lauridsen B."/>
            <person name="Bjerre K."/>
            <person name="Nielsen B.K.K."/>
        </authorList>
    </citation>
    <scope>NUCLEOTIDE SEQUENCE [LARGE SCALE GENOMIC DNA]</scope>
    <source>
        <strain evidence="7 8">BAC-16736</strain>
    </source>
</reference>
<feature type="active site" description="Proton acceptor; for ring-opening step" evidence="4">
    <location>
        <position position="137"/>
    </location>
</feature>
<feature type="active site" description="For ring-opening step" evidence="4">
    <location>
        <position position="142"/>
    </location>
</feature>
<feature type="active site" description="For ring-opening step" evidence="4">
    <location>
        <position position="135"/>
    </location>
</feature>
<comment type="caution">
    <text evidence="4">Lacks conserved residue(s) required for the propagation of feature annotation.</text>
</comment>
<comment type="pathway">
    <text evidence="4">Amino-sugar metabolism; N-acetylneuraminate degradation; D-fructose 6-phosphate from N-acetylneuraminate: step 5/5.</text>
</comment>
<dbReference type="UniPathway" id="UPA00629">
    <property type="reaction ID" value="UER00684"/>
</dbReference>
<keyword evidence="2 4" id="KW-0378">Hydrolase</keyword>
<organism evidence="7 8">
    <name type="scientific">Bacillus licheniformis</name>
    <dbReference type="NCBI Taxonomy" id="1402"/>
    <lineage>
        <taxon>Bacteria</taxon>
        <taxon>Bacillati</taxon>
        <taxon>Bacillota</taxon>
        <taxon>Bacilli</taxon>
        <taxon>Bacillales</taxon>
        <taxon>Bacillaceae</taxon>
        <taxon>Bacillus</taxon>
    </lineage>
</organism>
<dbReference type="FunFam" id="3.40.50.1360:FF:000003">
    <property type="entry name" value="Glucosamine-6-phosphate deaminase"/>
    <property type="match status" value="1"/>
</dbReference>
<dbReference type="EMBL" id="CP065647">
    <property type="protein sequence ID" value="QPR72688.1"/>
    <property type="molecule type" value="Genomic_DNA"/>
</dbReference>
<evidence type="ECO:0000313" key="9">
    <source>
        <dbReference type="Proteomes" id="UP000595038"/>
    </source>
</evidence>
<dbReference type="RefSeq" id="WP_003179587.1">
    <property type="nucleotide sequence ID" value="NZ_BEXU01000007.1"/>
</dbReference>
<dbReference type="GeneID" id="92862693"/>
<reference evidence="6 9" key="2">
    <citation type="submission" date="2020-12" db="EMBL/GenBank/DDBJ databases">
        <title>FDA dAtabase for Regulatory Grade micrObial Sequences (FDA-ARGOS): Supporting development and validation of Infectious Disease Dx tests.</title>
        <authorList>
            <person name="Nelson B."/>
            <person name="Plummer A."/>
            <person name="Tallon L."/>
            <person name="Sadzewicz L."/>
            <person name="Zhao X."/>
            <person name="Boylan J."/>
            <person name="Ott S."/>
            <person name="Bowen H."/>
            <person name="Vavikolanu K."/>
            <person name="Mehta A."/>
            <person name="Aluvathingal J."/>
            <person name="Nadendla S."/>
            <person name="Myers T."/>
            <person name="Yan Y."/>
            <person name="Sichtig H."/>
        </authorList>
    </citation>
    <scope>NUCLEOTIDE SEQUENCE [LARGE SCALE GENOMIC DNA]</scope>
    <source>
        <strain evidence="6 9">FDAARGOS_923</strain>
    </source>
</reference>
<dbReference type="CDD" id="cd01399">
    <property type="entry name" value="GlcN6P_deaminase"/>
    <property type="match status" value="1"/>
</dbReference>
<proteinExistence type="inferred from homology"/>
<evidence type="ECO:0000313" key="7">
    <source>
        <dbReference type="EMBL" id="TWL24310.1"/>
    </source>
</evidence>
<dbReference type="EMBL" id="NILC01000027">
    <property type="protein sequence ID" value="TWL24310.1"/>
    <property type="molecule type" value="Genomic_DNA"/>
</dbReference>
<dbReference type="SUPFAM" id="SSF100950">
    <property type="entry name" value="NagB/RpiA/CoA transferase-like"/>
    <property type="match status" value="1"/>
</dbReference>
<accession>A0A1Y0YEL7</accession>
<dbReference type="PANTHER" id="PTHR11280:SF5">
    <property type="entry name" value="GLUCOSAMINE-6-PHOSPHATE ISOMERASE"/>
    <property type="match status" value="1"/>
</dbReference>
<dbReference type="InterPro" id="IPR037171">
    <property type="entry name" value="NagB/RpiA_transferase-like"/>
</dbReference>
<evidence type="ECO:0000313" key="6">
    <source>
        <dbReference type="EMBL" id="QPR72688.1"/>
    </source>
</evidence>
<dbReference type="AlphaFoldDB" id="A0A1Y0YEL7"/>
<dbReference type="InterPro" id="IPR006148">
    <property type="entry name" value="Glc/Gal-6P_isomerase"/>
</dbReference>
<sequence length="242" mass="27332">MKIIHVSGYEEMSGKSADLMAELIQNSNNPVIGFATGSTPIGLYKCLIKKYRQKEISFRNVTAFNLDEYVGLAKENKNSYHYYMNEKLFKHLDISRRNINIPNGMAEDLEQECLSYDRLVSEKAIDIQILGMGLNGHIGFNEPGTSFKSRTHIVDLDQSTRQANSRFFRSLDEVPTKALTMGIETIMESKRILLLVSGNEKSEALARLLNSTRVSQEFPASILRKHKDVTVMADDAALNKIH</sequence>
<dbReference type="GO" id="GO:0005975">
    <property type="term" value="P:carbohydrate metabolic process"/>
    <property type="evidence" value="ECO:0007669"/>
    <property type="project" value="InterPro"/>
</dbReference>
<protein>
    <recommendedName>
        <fullName evidence="4">Glucosamine-6-phosphate deaminase</fullName>
        <ecNumber evidence="4">3.5.99.6</ecNumber>
    </recommendedName>
    <alternativeName>
        <fullName evidence="4">GlcN6P deaminase</fullName>
        <shortName evidence="4">GNPDA</shortName>
    </alternativeName>
    <alternativeName>
        <fullName evidence="4">Glucosamine-6-phosphate isomerase</fullName>
    </alternativeName>
</protein>
<dbReference type="Pfam" id="PF01182">
    <property type="entry name" value="Glucosamine_iso"/>
    <property type="match status" value="1"/>
</dbReference>
<dbReference type="InterPro" id="IPR004547">
    <property type="entry name" value="Glucosamine6P_isomerase"/>
</dbReference>
<dbReference type="NCBIfam" id="TIGR00502">
    <property type="entry name" value="nagB"/>
    <property type="match status" value="1"/>
</dbReference>
<comment type="catalytic activity">
    <reaction evidence="1 4">
        <text>alpha-D-glucosamine 6-phosphate + H2O = beta-D-fructose 6-phosphate + NH4(+)</text>
        <dbReference type="Rhea" id="RHEA:12172"/>
        <dbReference type="ChEBI" id="CHEBI:15377"/>
        <dbReference type="ChEBI" id="CHEBI:28938"/>
        <dbReference type="ChEBI" id="CHEBI:57634"/>
        <dbReference type="ChEBI" id="CHEBI:75989"/>
        <dbReference type="EC" id="3.5.99.6"/>
    </reaction>
</comment>
<evidence type="ECO:0000259" key="5">
    <source>
        <dbReference type="Pfam" id="PF01182"/>
    </source>
</evidence>
<evidence type="ECO:0000256" key="4">
    <source>
        <dbReference type="HAMAP-Rule" id="MF_01241"/>
    </source>
</evidence>
<dbReference type="GO" id="GO:0019262">
    <property type="term" value="P:N-acetylneuraminate catabolic process"/>
    <property type="evidence" value="ECO:0007669"/>
    <property type="project" value="UniProtKB-UniRule"/>
</dbReference>
<dbReference type="OMA" id="MEFSKHI"/>
<evidence type="ECO:0000313" key="8">
    <source>
        <dbReference type="Proteomes" id="UP000435910"/>
    </source>
</evidence>
<feature type="active site" description="Proton acceptor; for enolization step" evidence="4">
    <location>
        <position position="67"/>
    </location>
</feature>
<evidence type="ECO:0000256" key="3">
    <source>
        <dbReference type="ARBA" id="ARBA00023277"/>
    </source>
</evidence>
<keyword evidence="3 4" id="KW-0119">Carbohydrate metabolism</keyword>
<dbReference type="PANTHER" id="PTHR11280">
    <property type="entry name" value="GLUCOSAMINE-6-PHOSPHATE ISOMERASE"/>
    <property type="match status" value="1"/>
</dbReference>
<evidence type="ECO:0000256" key="1">
    <source>
        <dbReference type="ARBA" id="ARBA00000644"/>
    </source>
</evidence>
<feature type="domain" description="Glucosamine/galactosamine-6-phosphate isomerase" evidence="5">
    <location>
        <begin position="15"/>
        <end position="229"/>
    </location>
</feature>
<comment type="function">
    <text evidence="4">Catalyzes the reversible isomerization-deamination of glucosamine 6-phosphate (GlcN6P) to form fructose 6-phosphate (Fru6P) and ammonium ion.</text>
</comment>